<evidence type="ECO:0000313" key="16">
    <source>
        <dbReference type="Proteomes" id="UP001062901"/>
    </source>
</evidence>
<feature type="domain" description="Mur ligase C-terminal" evidence="13">
    <location>
        <begin position="336"/>
        <end position="446"/>
    </location>
</feature>
<accession>A0ABQ0NWB1</accession>
<gene>
    <name evidence="10" type="primary">murF</name>
    <name evidence="15" type="ORF">AA15669_0020</name>
</gene>
<evidence type="ECO:0000256" key="11">
    <source>
        <dbReference type="RuleBase" id="RU004136"/>
    </source>
</evidence>
<comment type="caution">
    <text evidence="15">The sequence shown here is derived from an EMBL/GenBank/DDBJ whole genome shotgun (WGS) entry which is preliminary data.</text>
</comment>
<dbReference type="SUPFAM" id="SSF53623">
    <property type="entry name" value="MurD-like peptide ligases, catalytic domain"/>
    <property type="match status" value="1"/>
</dbReference>
<evidence type="ECO:0000256" key="8">
    <source>
        <dbReference type="ARBA" id="ARBA00023306"/>
    </source>
</evidence>
<name>A0ABQ0NWB1_9PROT</name>
<evidence type="ECO:0000256" key="10">
    <source>
        <dbReference type="HAMAP-Rule" id="MF_02019"/>
    </source>
</evidence>
<evidence type="ECO:0000256" key="6">
    <source>
        <dbReference type="ARBA" id="ARBA00022960"/>
    </source>
</evidence>
<dbReference type="Gene3D" id="3.40.1190.10">
    <property type="entry name" value="Mur-like, catalytic domain"/>
    <property type="match status" value="1"/>
</dbReference>
<dbReference type="InterPro" id="IPR036565">
    <property type="entry name" value="Mur-like_cat_sf"/>
</dbReference>
<keyword evidence="6 10" id="KW-0133">Cell shape</keyword>
<keyword evidence="3 10" id="KW-0132">Cell division</keyword>
<feature type="domain" description="Mur ligase N-terminal catalytic" evidence="12">
    <location>
        <begin position="27"/>
        <end position="74"/>
    </location>
</feature>
<evidence type="ECO:0000256" key="9">
    <source>
        <dbReference type="ARBA" id="ARBA00023316"/>
    </source>
</evidence>
<dbReference type="SUPFAM" id="SSF63418">
    <property type="entry name" value="MurE/MurF N-terminal domain"/>
    <property type="match status" value="1"/>
</dbReference>
<dbReference type="HAMAP" id="MF_02019">
    <property type="entry name" value="MurF"/>
    <property type="match status" value="1"/>
</dbReference>
<dbReference type="InterPro" id="IPR004101">
    <property type="entry name" value="Mur_ligase_C"/>
</dbReference>
<comment type="function">
    <text evidence="10 11">Involved in cell wall formation. Catalyzes the final step in the synthesis of UDP-N-acetylmuramoyl-pentapeptide, the precursor of murein.</text>
</comment>
<dbReference type="Pfam" id="PF02875">
    <property type="entry name" value="Mur_ligase_C"/>
    <property type="match status" value="1"/>
</dbReference>
<evidence type="ECO:0000259" key="12">
    <source>
        <dbReference type="Pfam" id="PF01225"/>
    </source>
</evidence>
<reference evidence="15" key="1">
    <citation type="submission" date="2013-04" db="EMBL/GenBank/DDBJ databases">
        <title>The genome sequencing project of 58 acetic acid bacteria.</title>
        <authorList>
            <person name="Okamoto-Kainuma A."/>
            <person name="Ishikawa M."/>
            <person name="Umino S."/>
            <person name="Koizumi Y."/>
            <person name="Shiwa Y."/>
            <person name="Yoshikawa H."/>
            <person name="Matsutani M."/>
            <person name="Matsushita K."/>
        </authorList>
    </citation>
    <scope>NUCLEOTIDE SEQUENCE</scope>
    <source>
        <strain evidence="15">DSM 15669</strain>
    </source>
</reference>
<protein>
    <recommendedName>
        <fullName evidence="10 11">UDP-N-acetylmuramoyl-tripeptide--D-alanyl-D-alanine ligase</fullName>
        <ecNumber evidence="10 11">6.3.2.10</ecNumber>
    </recommendedName>
    <alternativeName>
        <fullName evidence="10">D-alanyl-D-alanine-adding enzyme</fullName>
    </alternativeName>
</protein>
<dbReference type="PANTHER" id="PTHR43024:SF1">
    <property type="entry name" value="UDP-N-ACETYLMURAMOYL-TRIPEPTIDE--D-ALANYL-D-ALANINE LIGASE"/>
    <property type="match status" value="1"/>
</dbReference>
<feature type="binding site" evidence="10">
    <location>
        <begin position="117"/>
        <end position="123"/>
    </location>
    <ligand>
        <name>ATP</name>
        <dbReference type="ChEBI" id="CHEBI:30616"/>
    </ligand>
</feature>
<sequence length="473" mass="49785">MTQTLPLWTRSELCEATHGSLSADVTVQSVCIDTRQLEPGALFIALQGDHSDGHRFIQNALSQGAACVMVHDRQAVIDAGLMDDPRVLFVEDTMTGLEALGRFARKRFHGKAIAITGSVGKTTTKTMLFQALQPYGKTHASVASYNNHWGVPLTLARLPRDADFCISEVGMNHPGEIAPLAEQIRPDIALITTIGTAHLGHMGSIEAIAREKATLFQALIPPDGHAIALEGTPCLSLVAAEVPHDCSFWTIGTSHAATVRIDALQCHGQGSHFHLHTPTGNADVSLSAPGHHLAQNAALALGAVSALGLPPQAAASALVSYKPEAGRGLKRLLPGNVTLIDESYNASGPSMRAALATLALLPASRRVAALGDMRELGEFSDDEHRALTAPIMAASALTFCCGPHMKSLYDSLPQSLRGGYAPDATQLAPLVQAALRSGDVLLVKGSLGSNMRDLIVLLNAHPSVQEASSSVSP</sequence>
<evidence type="ECO:0000259" key="14">
    <source>
        <dbReference type="Pfam" id="PF08245"/>
    </source>
</evidence>
<evidence type="ECO:0000256" key="5">
    <source>
        <dbReference type="ARBA" id="ARBA00022840"/>
    </source>
</evidence>
<dbReference type="SUPFAM" id="SSF53244">
    <property type="entry name" value="MurD-like peptide ligases, peptide-binding domain"/>
    <property type="match status" value="1"/>
</dbReference>
<dbReference type="GO" id="GO:0016874">
    <property type="term" value="F:ligase activity"/>
    <property type="evidence" value="ECO:0007669"/>
    <property type="project" value="UniProtKB-KW"/>
</dbReference>
<comment type="subcellular location">
    <subcellularLocation>
        <location evidence="10 11">Cytoplasm</location>
    </subcellularLocation>
</comment>
<evidence type="ECO:0000256" key="2">
    <source>
        <dbReference type="ARBA" id="ARBA00022598"/>
    </source>
</evidence>
<dbReference type="Proteomes" id="UP001062901">
    <property type="component" value="Unassembled WGS sequence"/>
</dbReference>
<keyword evidence="8 10" id="KW-0131">Cell cycle</keyword>
<dbReference type="NCBIfam" id="TIGR01143">
    <property type="entry name" value="murF"/>
    <property type="match status" value="1"/>
</dbReference>
<keyword evidence="4 10" id="KW-0547">Nucleotide-binding</keyword>
<keyword evidence="7 10" id="KW-0573">Peptidoglycan synthesis</keyword>
<dbReference type="EC" id="6.3.2.10" evidence="10 11"/>
<dbReference type="Gene3D" id="3.90.190.20">
    <property type="entry name" value="Mur ligase, C-terminal domain"/>
    <property type="match status" value="1"/>
</dbReference>
<dbReference type="Pfam" id="PF01225">
    <property type="entry name" value="Mur_ligase"/>
    <property type="match status" value="1"/>
</dbReference>
<dbReference type="RefSeq" id="WP_018979693.1">
    <property type="nucleotide sequence ID" value="NZ_BAQD01000001.1"/>
</dbReference>
<evidence type="ECO:0000256" key="4">
    <source>
        <dbReference type="ARBA" id="ARBA00022741"/>
    </source>
</evidence>
<evidence type="ECO:0000259" key="13">
    <source>
        <dbReference type="Pfam" id="PF02875"/>
    </source>
</evidence>
<dbReference type="InterPro" id="IPR035911">
    <property type="entry name" value="MurE/MurF_N"/>
</dbReference>
<dbReference type="Pfam" id="PF08245">
    <property type="entry name" value="Mur_ligase_M"/>
    <property type="match status" value="1"/>
</dbReference>
<keyword evidence="2 10" id="KW-0436">Ligase</keyword>
<comment type="pathway">
    <text evidence="10 11">Cell wall biogenesis; peptidoglycan biosynthesis.</text>
</comment>
<comment type="catalytic activity">
    <reaction evidence="10 11">
        <text>D-alanyl-D-alanine + UDP-N-acetyl-alpha-D-muramoyl-L-alanyl-gamma-D-glutamyl-meso-2,6-diaminopimelate + ATP = UDP-N-acetyl-alpha-D-muramoyl-L-alanyl-gamma-D-glutamyl-meso-2,6-diaminopimeloyl-D-alanyl-D-alanine + ADP + phosphate + H(+)</text>
        <dbReference type="Rhea" id="RHEA:28374"/>
        <dbReference type="ChEBI" id="CHEBI:15378"/>
        <dbReference type="ChEBI" id="CHEBI:30616"/>
        <dbReference type="ChEBI" id="CHEBI:43474"/>
        <dbReference type="ChEBI" id="CHEBI:57822"/>
        <dbReference type="ChEBI" id="CHEBI:61386"/>
        <dbReference type="ChEBI" id="CHEBI:83905"/>
        <dbReference type="ChEBI" id="CHEBI:456216"/>
        <dbReference type="EC" id="6.3.2.10"/>
    </reaction>
</comment>
<evidence type="ECO:0000256" key="7">
    <source>
        <dbReference type="ARBA" id="ARBA00022984"/>
    </source>
</evidence>
<dbReference type="InterPro" id="IPR005863">
    <property type="entry name" value="UDP-N-AcMur_synth"/>
</dbReference>
<evidence type="ECO:0000313" key="15">
    <source>
        <dbReference type="EMBL" id="GBQ04529.1"/>
    </source>
</evidence>
<keyword evidence="5 10" id="KW-0067">ATP-binding</keyword>
<dbReference type="EMBL" id="BAQD01000001">
    <property type="protein sequence ID" value="GBQ04529.1"/>
    <property type="molecule type" value="Genomic_DNA"/>
</dbReference>
<dbReference type="InterPro" id="IPR013221">
    <property type="entry name" value="Mur_ligase_cen"/>
</dbReference>
<dbReference type="InterPro" id="IPR036615">
    <property type="entry name" value="Mur_ligase_C_dom_sf"/>
</dbReference>
<keyword evidence="9 10" id="KW-0961">Cell wall biogenesis/degradation</keyword>
<dbReference type="InterPro" id="IPR000713">
    <property type="entry name" value="Mur_ligase_N"/>
</dbReference>
<comment type="similarity">
    <text evidence="10">Belongs to the MurCDEF family. MurF subfamily.</text>
</comment>
<evidence type="ECO:0000256" key="3">
    <source>
        <dbReference type="ARBA" id="ARBA00022618"/>
    </source>
</evidence>
<keyword evidence="1 10" id="KW-0963">Cytoplasm</keyword>
<dbReference type="PANTHER" id="PTHR43024">
    <property type="entry name" value="UDP-N-ACETYLMURAMOYL-TRIPEPTIDE--D-ALANYL-D-ALANINE LIGASE"/>
    <property type="match status" value="1"/>
</dbReference>
<evidence type="ECO:0000256" key="1">
    <source>
        <dbReference type="ARBA" id="ARBA00022490"/>
    </source>
</evidence>
<organism evidence="15 16">
    <name type="scientific">Saccharibacter floricola DSM 15669</name>
    <dbReference type="NCBI Taxonomy" id="1123227"/>
    <lineage>
        <taxon>Bacteria</taxon>
        <taxon>Pseudomonadati</taxon>
        <taxon>Pseudomonadota</taxon>
        <taxon>Alphaproteobacteria</taxon>
        <taxon>Acetobacterales</taxon>
        <taxon>Acetobacteraceae</taxon>
        <taxon>Saccharibacter</taxon>
    </lineage>
</organism>
<dbReference type="Gene3D" id="3.40.1390.10">
    <property type="entry name" value="MurE/MurF, N-terminal domain"/>
    <property type="match status" value="1"/>
</dbReference>
<keyword evidence="16" id="KW-1185">Reference proteome</keyword>
<proteinExistence type="inferred from homology"/>
<feature type="domain" description="Mur ligase central" evidence="14">
    <location>
        <begin position="115"/>
        <end position="303"/>
    </location>
</feature>
<dbReference type="InterPro" id="IPR051046">
    <property type="entry name" value="MurCDEF_CellWall_CoF430Synth"/>
</dbReference>